<dbReference type="Gene3D" id="3.90.550.50">
    <property type="match status" value="1"/>
</dbReference>
<proteinExistence type="predicted"/>
<protein>
    <submittedName>
        <fullName evidence="1 3">Uncharacterized protein</fullName>
    </submittedName>
</protein>
<name>A0A0R3T9P5_RODNA</name>
<dbReference type="EMBL" id="UZAE01002343">
    <property type="protein sequence ID" value="VDN99641.1"/>
    <property type="molecule type" value="Genomic_DNA"/>
</dbReference>
<evidence type="ECO:0000313" key="3">
    <source>
        <dbReference type="WBParaSite" id="HNAJ_0000378401-mRNA-1"/>
    </source>
</evidence>
<dbReference type="WBParaSite" id="HNAJ_0000378401-mRNA-1">
    <property type="protein sequence ID" value="HNAJ_0000378401-mRNA-1"/>
    <property type="gene ID" value="HNAJ_0000378401"/>
</dbReference>
<gene>
    <name evidence="1" type="ORF">HNAJ_LOCUS3782</name>
</gene>
<dbReference type="STRING" id="102285.A0A0R3T9P5"/>
<accession>A0A0R3T9P5</accession>
<dbReference type="Proteomes" id="UP000278807">
    <property type="component" value="Unassembled WGS sequence"/>
</dbReference>
<reference evidence="1 2" key="2">
    <citation type="submission" date="2018-11" db="EMBL/GenBank/DDBJ databases">
        <authorList>
            <consortium name="Pathogen Informatics"/>
        </authorList>
    </citation>
    <scope>NUCLEOTIDE SEQUENCE [LARGE SCALE GENOMIC DNA]</scope>
</reference>
<organism evidence="3">
    <name type="scientific">Rodentolepis nana</name>
    <name type="common">Dwarf tapeworm</name>
    <name type="synonym">Hymenolepis nana</name>
    <dbReference type="NCBI Taxonomy" id="102285"/>
    <lineage>
        <taxon>Eukaryota</taxon>
        <taxon>Metazoa</taxon>
        <taxon>Spiralia</taxon>
        <taxon>Lophotrochozoa</taxon>
        <taxon>Platyhelminthes</taxon>
        <taxon>Cestoda</taxon>
        <taxon>Eucestoda</taxon>
        <taxon>Cyclophyllidea</taxon>
        <taxon>Hymenolepididae</taxon>
        <taxon>Rodentolepis</taxon>
    </lineage>
</organism>
<keyword evidence="2" id="KW-1185">Reference proteome</keyword>
<dbReference type="AlphaFoldDB" id="A0A0R3T9P5"/>
<reference evidence="3" key="1">
    <citation type="submission" date="2017-02" db="UniProtKB">
        <authorList>
            <consortium name="WormBaseParasite"/>
        </authorList>
    </citation>
    <scope>IDENTIFICATION</scope>
</reference>
<evidence type="ECO:0000313" key="1">
    <source>
        <dbReference type="EMBL" id="VDN99641.1"/>
    </source>
</evidence>
<dbReference type="OrthoDB" id="414175at2759"/>
<evidence type="ECO:0000313" key="2">
    <source>
        <dbReference type="Proteomes" id="UP000278807"/>
    </source>
</evidence>
<sequence length="86" mass="9654">MIVTMPQAKLTKAIHVKETWARRLNGFTFISSEDDKNLPSILIIRDISLLYAYAPLAPSSKQLHSQIAYILPAATIIPIPPRIFHS</sequence>